<name>A0A9N7U8H2_PLEPL</name>
<accession>A0A9N7U8H2</accession>
<gene>
    <name evidence="2" type="ORF">PLEPLA_LOCUS13856</name>
</gene>
<protein>
    <submittedName>
        <fullName evidence="2">Uncharacterized protein</fullName>
    </submittedName>
</protein>
<evidence type="ECO:0000313" key="2">
    <source>
        <dbReference type="EMBL" id="CAB1425922.1"/>
    </source>
</evidence>
<feature type="region of interest" description="Disordered" evidence="1">
    <location>
        <begin position="29"/>
        <end position="62"/>
    </location>
</feature>
<dbReference type="Proteomes" id="UP001153269">
    <property type="component" value="Unassembled WGS sequence"/>
</dbReference>
<dbReference type="EMBL" id="CADEAL010000846">
    <property type="protein sequence ID" value="CAB1425922.1"/>
    <property type="molecule type" value="Genomic_DNA"/>
</dbReference>
<evidence type="ECO:0000313" key="3">
    <source>
        <dbReference type="Proteomes" id="UP001153269"/>
    </source>
</evidence>
<keyword evidence="3" id="KW-1185">Reference proteome</keyword>
<organism evidence="2 3">
    <name type="scientific">Pleuronectes platessa</name>
    <name type="common">European plaice</name>
    <dbReference type="NCBI Taxonomy" id="8262"/>
    <lineage>
        <taxon>Eukaryota</taxon>
        <taxon>Metazoa</taxon>
        <taxon>Chordata</taxon>
        <taxon>Craniata</taxon>
        <taxon>Vertebrata</taxon>
        <taxon>Euteleostomi</taxon>
        <taxon>Actinopterygii</taxon>
        <taxon>Neopterygii</taxon>
        <taxon>Teleostei</taxon>
        <taxon>Neoteleostei</taxon>
        <taxon>Acanthomorphata</taxon>
        <taxon>Carangaria</taxon>
        <taxon>Pleuronectiformes</taxon>
        <taxon>Pleuronectoidei</taxon>
        <taxon>Pleuronectidae</taxon>
        <taxon>Pleuronectes</taxon>
    </lineage>
</organism>
<reference evidence="2" key="1">
    <citation type="submission" date="2020-03" db="EMBL/GenBank/DDBJ databases">
        <authorList>
            <person name="Weist P."/>
        </authorList>
    </citation>
    <scope>NUCLEOTIDE SEQUENCE</scope>
</reference>
<dbReference type="AlphaFoldDB" id="A0A9N7U8H2"/>
<sequence length="105" mass="11764">MKRSRRSVAWDHFELKNDLVHCQHCEAIPETGGEEEPALSDTDEGSAKHRSRGQVSQVSKELPVYHGDVSPLRASFSAVGLTVTRLRSRLTPEHVNMLIFNNTNP</sequence>
<comment type="caution">
    <text evidence="2">The sequence shown here is derived from an EMBL/GenBank/DDBJ whole genome shotgun (WGS) entry which is preliminary data.</text>
</comment>
<feature type="compositionally biased region" description="Acidic residues" evidence="1">
    <location>
        <begin position="32"/>
        <end position="44"/>
    </location>
</feature>
<evidence type="ECO:0000256" key="1">
    <source>
        <dbReference type="SAM" id="MobiDB-lite"/>
    </source>
</evidence>
<proteinExistence type="predicted"/>